<dbReference type="RefSeq" id="WP_036312210.1">
    <property type="nucleotide sequence ID" value="NZ_CP031421.1"/>
</dbReference>
<dbReference type="InterPro" id="IPR036188">
    <property type="entry name" value="FAD/NAD-bd_sf"/>
</dbReference>
<dbReference type="InterPro" id="IPR002937">
    <property type="entry name" value="Amino_oxidase"/>
</dbReference>
<dbReference type="SUPFAM" id="SSF51905">
    <property type="entry name" value="FAD/NAD(P)-binding domain"/>
    <property type="match status" value="1"/>
</dbReference>
<proteinExistence type="predicted"/>
<dbReference type="eggNOG" id="COG1232">
    <property type="taxonomic scope" value="Bacteria"/>
</dbReference>
<evidence type="ECO:0000313" key="2">
    <source>
        <dbReference type="EMBL" id="EZP26917.1"/>
    </source>
</evidence>
<feature type="domain" description="Amine oxidase" evidence="1">
    <location>
        <begin position="16"/>
        <end position="288"/>
    </location>
</feature>
<sequence length="453" mass="46044">MACTVSHDVVIVGGGIAGLTIAWELARAGRDIVLVEASEYAGGMLRRGAVAGLDADLGAESFATRTTGVADLVADARLPVQLVEPAPAGAHVAFRRRSGRVDRAPLPRRALVGMPADPLAPDVVRILGRGGARRAAQERLLPLSAGEEPSLAELATTRFGPRVTARLVEPLCRSVYSQSADSVRLSALHPVLWEKAQALGSLTDAVAALAPAVRAGSAVRGVEGGLWRLAAELEAAALRAGAVIRTGTPVRAVTGTSVQLDDETLSAAAVVIATGPTAAAQLLYVEVPAAPPVGVVVTEIVADGLDAFPIGSGVIAAPDVDSAAKALTHVDAKWEWASAALPAGTHLVRLSAHAGRHDELTDAVGVATAVRTLTGVRVSPADVRRVVPVAWPDAVATPPVRAAVAEAAATRGIRLAGAVAAGTGLASVVPHARALASDLLSHSTPSEGARHVR</sequence>
<dbReference type="Pfam" id="PF01593">
    <property type="entry name" value="Amino_oxidase"/>
    <property type="match status" value="1"/>
</dbReference>
<dbReference type="PANTHER" id="PTHR42923">
    <property type="entry name" value="PROTOPORPHYRINOGEN OXIDASE"/>
    <property type="match status" value="1"/>
</dbReference>
<keyword evidence="3" id="KW-1185">Reference proteome</keyword>
<accession>A0A031FRH4</accession>
<dbReference type="Proteomes" id="UP000024001">
    <property type="component" value="Unassembled WGS sequence"/>
</dbReference>
<comment type="caution">
    <text evidence="2">The sequence shown here is derived from an EMBL/GenBank/DDBJ whole genome shotgun (WGS) entry which is preliminary data.</text>
</comment>
<dbReference type="OrthoDB" id="3450553at2"/>
<dbReference type="Gene3D" id="3.90.660.20">
    <property type="entry name" value="Protoporphyrinogen oxidase, mitochondrial, domain 2"/>
    <property type="match status" value="1"/>
</dbReference>
<organism evidence="2 3">
    <name type="scientific">Microbacterium oleivorans</name>
    <dbReference type="NCBI Taxonomy" id="273677"/>
    <lineage>
        <taxon>Bacteria</taxon>
        <taxon>Bacillati</taxon>
        <taxon>Actinomycetota</taxon>
        <taxon>Actinomycetes</taxon>
        <taxon>Micrococcales</taxon>
        <taxon>Microbacteriaceae</taxon>
        <taxon>Microbacterium</taxon>
    </lineage>
</organism>
<evidence type="ECO:0000259" key="1">
    <source>
        <dbReference type="Pfam" id="PF01593"/>
    </source>
</evidence>
<dbReference type="GO" id="GO:0016491">
    <property type="term" value="F:oxidoreductase activity"/>
    <property type="evidence" value="ECO:0007669"/>
    <property type="project" value="InterPro"/>
</dbReference>
<dbReference type="EMBL" id="JFYO01000006">
    <property type="protein sequence ID" value="EZP26917.1"/>
    <property type="molecule type" value="Genomic_DNA"/>
</dbReference>
<dbReference type="GeneID" id="91432198"/>
<dbReference type="PATRIC" id="fig|273677.3.peg.2103"/>
<evidence type="ECO:0000313" key="3">
    <source>
        <dbReference type="Proteomes" id="UP000024001"/>
    </source>
</evidence>
<name>A0A031FRH4_9MICO</name>
<gene>
    <name evidence="2" type="ORF">BW34_02119</name>
</gene>
<dbReference type="Gene3D" id="1.10.3110.10">
    <property type="entry name" value="protoporphyrinogen ix oxidase, domain 3"/>
    <property type="match status" value="1"/>
</dbReference>
<reference evidence="2 3" key="1">
    <citation type="submission" date="2014-03" db="EMBL/GenBank/DDBJ databases">
        <title>Draft Genome Sequences of 13 Willow Endophytes.</title>
        <authorList>
            <person name="Gan H.Y."/>
            <person name="Gan H.M."/>
            <person name="Savka M.A."/>
            <person name="Hudson A.O."/>
        </authorList>
    </citation>
    <scope>NUCLEOTIDE SEQUENCE [LARGE SCALE GENOMIC DNA]</scope>
    <source>
        <strain evidence="2 3">RIT293</strain>
    </source>
</reference>
<dbReference type="KEGG" id="moo:BWL13_01826"/>
<dbReference type="Gene3D" id="3.50.50.60">
    <property type="entry name" value="FAD/NAD(P)-binding domain"/>
    <property type="match status" value="1"/>
</dbReference>
<dbReference type="InterPro" id="IPR050464">
    <property type="entry name" value="Zeta_carotene_desat/Oxidored"/>
</dbReference>
<dbReference type="PANTHER" id="PTHR42923:SF3">
    <property type="entry name" value="PROTOPORPHYRINOGEN OXIDASE"/>
    <property type="match status" value="1"/>
</dbReference>
<dbReference type="AlphaFoldDB" id="A0A031FRH4"/>
<protein>
    <submittedName>
        <fullName evidence="2">Putative protoporphyrinogen oxidase</fullName>
    </submittedName>
</protein>